<keyword evidence="9" id="KW-0411">Iron-sulfur</keyword>
<evidence type="ECO:0000313" key="12">
    <source>
        <dbReference type="EMBL" id="OEU06904.1"/>
    </source>
</evidence>
<dbReference type="InterPro" id="IPR023753">
    <property type="entry name" value="FAD/NAD-binding_dom"/>
</dbReference>
<proteinExistence type="inferred from homology"/>
<accession>A0A1E7ELZ2</accession>
<dbReference type="GO" id="GO:0046872">
    <property type="term" value="F:metal ion binding"/>
    <property type="evidence" value="ECO:0007669"/>
    <property type="project" value="UniProtKB-KW"/>
</dbReference>
<evidence type="ECO:0000256" key="9">
    <source>
        <dbReference type="ARBA" id="ARBA00023014"/>
    </source>
</evidence>
<gene>
    <name evidence="12" type="ORF">FRACYDRAFT_175014</name>
</gene>
<dbReference type="GO" id="GO:0016491">
    <property type="term" value="F:oxidoreductase activity"/>
    <property type="evidence" value="ECO:0007669"/>
    <property type="project" value="UniProtKB-KW"/>
</dbReference>
<evidence type="ECO:0000259" key="11">
    <source>
        <dbReference type="Pfam" id="PF07992"/>
    </source>
</evidence>
<name>A0A1E7ELZ2_9STRA</name>
<dbReference type="AlphaFoldDB" id="A0A1E7ELZ2"/>
<dbReference type="Pfam" id="PF07992">
    <property type="entry name" value="Pyr_redox_2"/>
    <property type="match status" value="1"/>
</dbReference>
<dbReference type="InterPro" id="IPR001155">
    <property type="entry name" value="OxRdtase_FMN_N"/>
</dbReference>
<dbReference type="GO" id="GO:0010181">
    <property type="term" value="F:FMN binding"/>
    <property type="evidence" value="ECO:0007669"/>
    <property type="project" value="InterPro"/>
</dbReference>
<feature type="domain" description="NADH:flavin oxidoreductase/NADH oxidase N-terminal" evidence="10">
    <location>
        <begin position="39"/>
        <end position="362"/>
    </location>
</feature>
<feature type="domain" description="FAD/NAD(P)-binding" evidence="11">
    <location>
        <begin position="408"/>
        <end position="572"/>
    </location>
</feature>
<dbReference type="InterPro" id="IPR036188">
    <property type="entry name" value="FAD/NAD-bd_sf"/>
</dbReference>
<dbReference type="GO" id="GO:0051536">
    <property type="term" value="F:iron-sulfur cluster binding"/>
    <property type="evidence" value="ECO:0007669"/>
    <property type="project" value="UniProtKB-KW"/>
</dbReference>
<dbReference type="EMBL" id="KV784394">
    <property type="protein sequence ID" value="OEU06904.1"/>
    <property type="molecule type" value="Genomic_DNA"/>
</dbReference>
<comment type="cofactor">
    <cofactor evidence="1">
        <name>FMN</name>
        <dbReference type="ChEBI" id="CHEBI:58210"/>
    </cofactor>
</comment>
<dbReference type="InterPro" id="IPR051793">
    <property type="entry name" value="NADH:flavin_oxidoreductase"/>
</dbReference>
<evidence type="ECO:0000256" key="8">
    <source>
        <dbReference type="ARBA" id="ARBA00023004"/>
    </source>
</evidence>
<dbReference type="Pfam" id="PF00724">
    <property type="entry name" value="Oxidored_FMN"/>
    <property type="match status" value="1"/>
</dbReference>
<keyword evidence="5" id="KW-0288">FMN</keyword>
<dbReference type="SMR" id="A0A1E7ELZ2"/>
<evidence type="ECO:0000256" key="2">
    <source>
        <dbReference type="ARBA" id="ARBA00001966"/>
    </source>
</evidence>
<dbReference type="Gene3D" id="3.20.20.70">
    <property type="entry name" value="Aldolase class I"/>
    <property type="match status" value="1"/>
</dbReference>
<dbReference type="SUPFAM" id="SSF51395">
    <property type="entry name" value="FMN-linked oxidoreductases"/>
    <property type="match status" value="1"/>
</dbReference>
<keyword evidence="4" id="KW-0285">Flavoprotein</keyword>
<dbReference type="PANTHER" id="PTHR42917:SF2">
    <property type="entry name" value="2,4-DIENOYL-COA REDUCTASE [(2E)-ENOYL-COA-PRODUCING]"/>
    <property type="match status" value="1"/>
</dbReference>
<dbReference type="InterPro" id="IPR013785">
    <property type="entry name" value="Aldolase_TIM"/>
</dbReference>
<evidence type="ECO:0000256" key="7">
    <source>
        <dbReference type="ARBA" id="ARBA00023002"/>
    </source>
</evidence>
<evidence type="ECO:0000256" key="3">
    <source>
        <dbReference type="ARBA" id="ARBA00011048"/>
    </source>
</evidence>
<dbReference type="Gene3D" id="3.50.50.60">
    <property type="entry name" value="FAD/NAD(P)-binding domain"/>
    <property type="match status" value="1"/>
</dbReference>
<dbReference type="PANTHER" id="PTHR42917">
    <property type="entry name" value="2,4-DIENOYL-COA REDUCTASE"/>
    <property type="match status" value="1"/>
</dbReference>
<dbReference type="CDD" id="cd02930">
    <property type="entry name" value="DCR_FMN"/>
    <property type="match status" value="1"/>
</dbReference>
<dbReference type="Gene3D" id="3.40.50.720">
    <property type="entry name" value="NAD(P)-binding Rossmann-like Domain"/>
    <property type="match status" value="2"/>
</dbReference>
<dbReference type="OrthoDB" id="276546at2759"/>
<dbReference type="InParanoid" id="A0A1E7ELZ2"/>
<organism evidence="12 13">
    <name type="scientific">Fragilariopsis cylindrus CCMP1102</name>
    <dbReference type="NCBI Taxonomy" id="635003"/>
    <lineage>
        <taxon>Eukaryota</taxon>
        <taxon>Sar</taxon>
        <taxon>Stramenopiles</taxon>
        <taxon>Ochrophyta</taxon>
        <taxon>Bacillariophyta</taxon>
        <taxon>Bacillariophyceae</taxon>
        <taxon>Bacillariophycidae</taxon>
        <taxon>Bacillariales</taxon>
        <taxon>Bacillariaceae</taxon>
        <taxon>Fragilariopsis</taxon>
    </lineage>
</organism>
<keyword evidence="13" id="KW-1185">Reference proteome</keyword>
<keyword evidence="6" id="KW-0479">Metal-binding</keyword>
<evidence type="ECO:0000256" key="4">
    <source>
        <dbReference type="ARBA" id="ARBA00022630"/>
    </source>
</evidence>
<reference evidence="12 13" key="1">
    <citation type="submission" date="2016-09" db="EMBL/GenBank/DDBJ databases">
        <title>Extensive genetic diversity and differential bi-allelic expression allows diatom success in the polar Southern Ocean.</title>
        <authorList>
            <consortium name="DOE Joint Genome Institute"/>
            <person name="Mock T."/>
            <person name="Otillar R.P."/>
            <person name="Strauss J."/>
            <person name="Dupont C."/>
            <person name="Frickenhaus S."/>
            <person name="Maumus F."/>
            <person name="Mcmullan M."/>
            <person name="Sanges R."/>
            <person name="Schmutz J."/>
            <person name="Toseland A."/>
            <person name="Valas R."/>
            <person name="Veluchamy A."/>
            <person name="Ward B.J."/>
            <person name="Allen A."/>
            <person name="Barry K."/>
            <person name="Falciatore A."/>
            <person name="Ferrante M."/>
            <person name="Fortunato A.E."/>
            <person name="Gloeckner G."/>
            <person name="Gruber A."/>
            <person name="Hipkin R."/>
            <person name="Janech M."/>
            <person name="Kroth P."/>
            <person name="Leese F."/>
            <person name="Lindquist E."/>
            <person name="Lyon B.R."/>
            <person name="Martin J."/>
            <person name="Mayer C."/>
            <person name="Parker M."/>
            <person name="Quesneville H."/>
            <person name="Raymond J."/>
            <person name="Uhlig C."/>
            <person name="Valentin K.U."/>
            <person name="Worden A.Z."/>
            <person name="Armbrust E.V."/>
            <person name="Bowler C."/>
            <person name="Green B."/>
            <person name="Moulton V."/>
            <person name="Van Oosterhout C."/>
            <person name="Grigoriev I."/>
        </authorList>
    </citation>
    <scope>NUCLEOTIDE SEQUENCE [LARGE SCALE GENOMIC DNA]</scope>
    <source>
        <strain evidence="12 13">CCMP1102</strain>
    </source>
</reference>
<evidence type="ECO:0000313" key="13">
    <source>
        <dbReference type="Proteomes" id="UP000095751"/>
    </source>
</evidence>
<keyword evidence="7" id="KW-0560">Oxidoreductase</keyword>
<dbReference type="KEGG" id="fcy:FRACYDRAFT_175014"/>
<sequence>MGSMHTGLEGHSMPGIMESFLNNVIDKEDNDSPQSHSHNLDRMAMYFQRRALGGIGLMVTGGIAPNYEGWVGPFAAQLTTEQEMERHKVVTSAVHDVQIPIYGSESSSQSNIKSKIILQILHTGRYGYHPFVVSAETKKSPISPFAPKALTTNGIQKTINDFVHTASLARQAGYDGVEIMGSEGYLISQFLSPRTNSKQRMDGYGGESFENRSRFPLELVRAVRKHLGKDFIIIFRISLWELVENGMSWTETMMLATALKEEGVNILNTGIGWHEARIPTISTNVPRGAFTHPTKQLKLELEQTSESESSNQEDNNNKIPAIVSTNRINAPDTAEDILQNNVSDLISMARPLLADPDFMKKAFDSKPETINTCIGCNQACLDHAFIGKTASCLVNPAACHETELDLRPAGIAFACSAAEIGHNITLYERTNKIGGQFHMAKRVPGKEEFYEAIRYWENRIKCINEDASSSGTSNGNGNGGKVQVELLTDMTVEDMTNLTTTGDYEDGSTITNIDKWVVSTGVLPRDIHIPGSDQFPDRVLSYVDVLRHNKPVGKRVAVIGAGGIGFDVSEFLLYGKQIDTDTIATTDTDTCPAAEVSIEDFWKEWGVDPTQEHRGGLAKDGPTLPHGKPDRSIYLMQRKKGKVGGGLGKTTGWIHRASLNNSSQVTNIPGVQSYDKIDENGNLVYTDSKTGKQCILEVDTIVLCAGQLEERTLENGSKSISKLHDKVYPIGGAYQAGELDAKRAIDMGTRLAHKIHLNDVTPGNHVFHSSVGTEEKLFRFLKKWM</sequence>
<dbReference type="Proteomes" id="UP000095751">
    <property type="component" value="Unassembled WGS sequence"/>
</dbReference>
<comment type="similarity">
    <text evidence="3">In the N-terminal section; belongs to the NADH:flavin oxidoreductase/NADH oxidase family.</text>
</comment>
<comment type="cofactor">
    <cofactor evidence="2">
        <name>[4Fe-4S] cluster</name>
        <dbReference type="ChEBI" id="CHEBI:49883"/>
    </cofactor>
</comment>
<evidence type="ECO:0000256" key="5">
    <source>
        <dbReference type="ARBA" id="ARBA00022643"/>
    </source>
</evidence>
<dbReference type="SUPFAM" id="SSF51905">
    <property type="entry name" value="FAD/NAD(P)-binding domain"/>
    <property type="match status" value="1"/>
</dbReference>
<evidence type="ECO:0000256" key="1">
    <source>
        <dbReference type="ARBA" id="ARBA00001917"/>
    </source>
</evidence>
<evidence type="ECO:0000256" key="6">
    <source>
        <dbReference type="ARBA" id="ARBA00022723"/>
    </source>
</evidence>
<evidence type="ECO:0000259" key="10">
    <source>
        <dbReference type="Pfam" id="PF00724"/>
    </source>
</evidence>
<protein>
    <submittedName>
        <fullName evidence="12">FMN-linked oxidoreductase</fullName>
    </submittedName>
</protein>
<keyword evidence="8" id="KW-0408">Iron</keyword>